<keyword evidence="4" id="KW-1185">Reference proteome</keyword>
<keyword evidence="2" id="KW-1133">Transmembrane helix</keyword>
<evidence type="ECO:0000313" key="4">
    <source>
        <dbReference type="Proteomes" id="UP000237631"/>
    </source>
</evidence>
<feature type="transmembrane region" description="Helical" evidence="2">
    <location>
        <begin position="34"/>
        <end position="55"/>
    </location>
</feature>
<proteinExistence type="inferred from homology"/>
<dbReference type="AlphaFoldDB" id="A0A2S6C0C9"/>
<evidence type="ECO:0000313" key="3">
    <source>
        <dbReference type="EMBL" id="PPJ53185.1"/>
    </source>
</evidence>
<reference evidence="4" key="1">
    <citation type="journal article" date="2017" name="bioRxiv">
        <title>Conservation of a gene cluster reveals novel cercosporin biosynthetic mechanisms and extends production to the genus Colletotrichum.</title>
        <authorList>
            <person name="de Jonge R."/>
            <person name="Ebert M.K."/>
            <person name="Huitt-Roehl C.R."/>
            <person name="Pal P."/>
            <person name="Suttle J.C."/>
            <person name="Spanner R.E."/>
            <person name="Neubauer J.D."/>
            <person name="Jurick W.M.II."/>
            <person name="Stott K.A."/>
            <person name="Secor G.A."/>
            <person name="Thomma B.P.H.J."/>
            <person name="Van de Peer Y."/>
            <person name="Townsend C.A."/>
            <person name="Bolton M.D."/>
        </authorList>
    </citation>
    <scope>NUCLEOTIDE SEQUENCE [LARGE SCALE GENOMIC DNA]</scope>
    <source>
        <strain evidence="4">CBS538.71</strain>
    </source>
</reference>
<evidence type="ECO:0000256" key="1">
    <source>
        <dbReference type="ARBA" id="ARBA00035112"/>
    </source>
</evidence>
<sequence length="201" mass="23065">MNSQYTMLSHSELDHEEDASYSKKNQSGSFRCTLWLPLLLGFSVLMNIIFILYILTTGRDWTTAPSCEQRRLLGYDTELYEARKVVEQTQVQFDGGFTFAPNMGGTYLHFTGPERYFGTPSPAIDQVWGELLKGEYIGLNESEATGVKHTLYDTNPDGSKLYFNEARKFIDSEYYADPTWSDAFKRVNRLHLDHCMSDHVP</sequence>
<dbReference type="OrthoDB" id="3687641at2759"/>
<keyword evidence="2" id="KW-0812">Transmembrane</keyword>
<dbReference type="Proteomes" id="UP000237631">
    <property type="component" value="Unassembled WGS sequence"/>
</dbReference>
<dbReference type="Pfam" id="PF11807">
    <property type="entry name" value="UstYa"/>
    <property type="match status" value="1"/>
</dbReference>
<protein>
    <submittedName>
        <fullName evidence="3">Uncharacterized protein</fullName>
    </submittedName>
</protein>
<accession>A0A2S6C0C9</accession>
<dbReference type="GO" id="GO:0043386">
    <property type="term" value="P:mycotoxin biosynthetic process"/>
    <property type="evidence" value="ECO:0007669"/>
    <property type="project" value="InterPro"/>
</dbReference>
<gene>
    <name evidence="3" type="ORF">CBER1_11732</name>
</gene>
<keyword evidence="2" id="KW-0472">Membrane</keyword>
<comment type="similarity">
    <text evidence="1">Belongs to the ustYa family.</text>
</comment>
<name>A0A2S6C0C9_9PEZI</name>
<dbReference type="InterPro" id="IPR021765">
    <property type="entry name" value="UstYa-like"/>
</dbReference>
<evidence type="ECO:0000256" key="2">
    <source>
        <dbReference type="SAM" id="Phobius"/>
    </source>
</evidence>
<comment type="caution">
    <text evidence="3">The sequence shown here is derived from an EMBL/GenBank/DDBJ whole genome shotgun (WGS) entry which is preliminary data.</text>
</comment>
<organism evidence="3 4">
    <name type="scientific">Cercospora berteroae</name>
    <dbReference type="NCBI Taxonomy" id="357750"/>
    <lineage>
        <taxon>Eukaryota</taxon>
        <taxon>Fungi</taxon>
        <taxon>Dikarya</taxon>
        <taxon>Ascomycota</taxon>
        <taxon>Pezizomycotina</taxon>
        <taxon>Dothideomycetes</taxon>
        <taxon>Dothideomycetidae</taxon>
        <taxon>Mycosphaerellales</taxon>
        <taxon>Mycosphaerellaceae</taxon>
        <taxon>Cercospora</taxon>
    </lineage>
</organism>
<dbReference type="EMBL" id="PNEN01001577">
    <property type="protein sequence ID" value="PPJ53185.1"/>
    <property type="molecule type" value="Genomic_DNA"/>
</dbReference>